<comment type="caution">
    <text evidence="1">The sequence shown here is derived from an EMBL/GenBank/DDBJ whole genome shotgun (WGS) entry which is preliminary data.</text>
</comment>
<evidence type="ECO:0000313" key="1">
    <source>
        <dbReference type="EMBL" id="CAG8709385.1"/>
    </source>
</evidence>
<organism evidence="1 2">
    <name type="scientific">Racocetra persica</name>
    <dbReference type="NCBI Taxonomy" id="160502"/>
    <lineage>
        <taxon>Eukaryota</taxon>
        <taxon>Fungi</taxon>
        <taxon>Fungi incertae sedis</taxon>
        <taxon>Mucoromycota</taxon>
        <taxon>Glomeromycotina</taxon>
        <taxon>Glomeromycetes</taxon>
        <taxon>Diversisporales</taxon>
        <taxon>Gigasporaceae</taxon>
        <taxon>Racocetra</taxon>
    </lineage>
</organism>
<feature type="non-terminal residue" evidence="1">
    <location>
        <position position="263"/>
    </location>
</feature>
<sequence>ASAIKPFGLVQKHLFKVNRIVQDKLLDTLESMPFISHLIHDKNALKDELSTEQLEKRLDLLQLFLRDYVVNVQYLEKIQQSNTVINEVSNDDQNLSNNQLDIQNQDCNSYITNPSEKDGSYYNGYFSIPFENSYKLILSSSNNTKYGKRGKLLISFQIQFMDKNASRFFVRVSDSENVYLKQNISSTFLQSITQSNTYEVISGDHQENYYPKLEGYNGISTGLRYETLPNIKKSEVIIGEVLDSLGLLGGAWSLAAVAYKLLF</sequence>
<proteinExistence type="predicted"/>
<gene>
    <name evidence="1" type="ORF">RPERSI_LOCUS10432</name>
</gene>
<feature type="non-terminal residue" evidence="1">
    <location>
        <position position="1"/>
    </location>
</feature>
<accession>A0ACA9PNB9</accession>
<keyword evidence="2" id="KW-1185">Reference proteome</keyword>
<reference evidence="1" key="1">
    <citation type="submission" date="2021-06" db="EMBL/GenBank/DDBJ databases">
        <authorList>
            <person name="Kallberg Y."/>
            <person name="Tangrot J."/>
            <person name="Rosling A."/>
        </authorList>
    </citation>
    <scope>NUCLEOTIDE SEQUENCE</scope>
    <source>
        <strain evidence="1">MA461A</strain>
    </source>
</reference>
<protein>
    <submittedName>
        <fullName evidence="1">31911_t:CDS:1</fullName>
    </submittedName>
</protein>
<evidence type="ECO:0000313" key="2">
    <source>
        <dbReference type="Proteomes" id="UP000789920"/>
    </source>
</evidence>
<name>A0ACA9PNB9_9GLOM</name>
<dbReference type="Proteomes" id="UP000789920">
    <property type="component" value="Unassembled WGS sequence"/>
</dbReference>
<dbReference type="EMBL" id="CAJVQC010020634">
    <property type="protein sequence ID" value="CAG8709385.1"/>
    <property type="molecule type" value="Genomic_DNA"/>
</dbReference>